<dbReference type="AlphaFoldDB" id="A0A0V1B663"/>
<dbReference type="Proteomes" id="UP000054653">
    <property type="component" value="Unassembled WGS sequence"/>
</dbReference>
<keyword evidence="3" id="KW-1185">Reference proteome</keyword>
<protein>
    <submittedName>
        <fullName evidence="2">Uncharacterized protein</fullName>
    </submittedName>
</protein>
<reference evidence="2 3" key="1">
    <citation type="submission" date="2015-01" db="EMBL/GenBank/DDBJ databases">
        <title>Evolution of Trichinella species and genotypes.</title>
        <authorList>
            <person name="Korhonen P.K."/>
            <person name="Edoardo P."/>
            <person name="Giuseppe L.R."/>
            <person name="Gasser R.B."/>
        </authorList>
    </citation>
    <scope>NUCLEOTIDE SEQUENCE [LARGE SCALE GENOMIC DNA]</scope>
    <source>
        <strain evidence="2">ISS120</strain>
    </source>
</reference>
<dbReference type="EMBL" id="JYDI01001368">
    <property type="protein sequence ID" value="KRY32510.1"/>
    <property type="molecule type" value="Genomic_DNA"/>
</dbReference>
<evidence type="ECO:0000313" key="2">
    <source>
        <dbReference type="EMBL" id="KRY32510.1"/>
    </source>
</evidence>
<sequence>MSAGLVTKELASMFQEMYIKIIGCGECAMATFAFYHTY</sequence>
<evidence type="ECO:0000313" key="3">
    <source>
        <dbReference type="Proteomes" id="UP000054653"/>
    </source>
</evidence>
<accession>A0A0V1B663</accession>
<proteinExistence type="predicted"/>
<comment type="caution">
    <text evidence="2">The sequence shown here is derived from an EMBL/GenBank/DDBJ whole genome shotgun (WGS) entry which is preliminary data.</text>
</comment>
<organism evidence="2 3">
    <name type="scientific">Trichinella britovi</name>
    <name type="common">Parasitic roundworm</name>
    <dbReference type="NCBI Taxonomy" id="45882"/>
    <lineage>
        <taxon>Eukaryota</taxon>
        <taxon>Metazoa</taxon>
        <taxon>Ecdysozoa</taxon>
        <taxon>Nematoda</taxon>
        <taxon>Enoplea</taxon>
        <taxon>Dorylaimia</taxon>
        <taxon>Trichinellida</taxon>
        <taxon>Trichinellidae</taxon>
        <taxon>Trichinella</taxon>
    </lineage>
</organism>
<name>A0A0V1B663_TRIBR</name>
<dbReference type="EMBL" id="JYDI01001546">
    <property type="protein sequence ID" value="KRY28644.1"/>
    <property type="molecule type" value="Genomic_DNA"/>
</dbReference>
<evidence type="ECO:0000313" key="1">
    <source>
        <dbReference type="EMBL" id="KRY28644.1"/>
    </source>
</evidence>
<gene>
    <name evidence="1" type="ORF">T03_12486</name>
    <name evidence="2" type="ORF">T03_18004</name>
</gene>